<dbReference type="PANTHER" id="PTHR13931">
    <property type="entry name" value="UBIQUITINATION FACTOR E4"/>
    <property type="match status" value="1"/>
</dbReference>
<keyword evidence="7" id="KW-0833">Ubl conjugation pathway</keyword>
<keyword evidence="5" id="KW-0963">Cytoplasm</keyword>
<dbReference type="EMBL" id="LJIG01016045">
    <property type="protein sequence ID" value="KRT81780.1"/>
    <property type="molecule type" value="Genomic_DNA"/>
</dbReference>
<dbReference type="PROSITE" id="PS51698">
    <property type="entry name" value="U_BOX"/>
    <property type="match status" value="1"/>
</dbReference>
<evidence type="ECO:0000256" key="6">
    <source>
        <dbReference type="ARBA" id="ARBA00022679"/>
    </source>
</evidence>
<dbReference type="Proteomes" id="UP000051574">
    <property type="component" value="Unassembled WGS sequence"/>
</dbReference>
<dbReference type="GO" id="GO:0036503">
    <property type="term" value="P:ERAD pathway"/>
    <property type="evidence" value="ECO:0007669"/>
    <property type="project" value="InterPro"/>
</dbReference>
<evidence type="ECO:0000256" key="4">
    <source>
        <dbReference type="ARBA" id="ARBA00007434"/>
    </source>
</evidence>
<dbReference type="AlphaFoldDB" id="A0A0T6B3D5"/>
<dbReference type="SUPFAM" id="SSF57850">
    <property type="entry name" value="RING/U-box"/>
    <property type="match status" value="1"/>
</dbReference>
<dbReference type="Pfam" id="PF10408">
    <property type="entry name" value="Ufd2P_core"/>
    <property type="match status" value="1"/>
</dbReference>
<comment type="caution">
    <text evidence="11">The sequence shown here is derived from an EMBL/GenBank/DDBJ whole genome shotgun (WGS) entry which is preliminary data.</text>
</comment>
<dbReference type="GO" id="GO:0000151">
    <property type="term" value="C:ubiquitin ligase complex"/>
    <property type="evidence" value="ECO:0007669"/>
    <property type="project" value="InterPro"/>
</dbReference>
<keyword evidence="6" id="KW-0808">Transferase</keyword>
<evidence type="ECO:0000256" key="9">
    <source>
        <dbReference type="SAM" id="MobiDB-lite"/>
    </source>
</evidence>
<accession>A0A0T6B3D5</accession>
<dbReference type="Pfam" id="PF04564">
    <property type="entry name" value="U-box"/>
    <property type="match status" value="1"/>
</dbReference>
<dbReference type="Gene3D" id="3.30.40.10">
    <property type="entry name" value="Zinc/RING finger domain, C3HC4 (zinc finger)"/>
    <property type="match status" value="1"/>
</dbReference>
<feature type="compositionally biased region" description="Basic and acidic residues" evidence="9">
    <location>
        <begin position="74"/>
        <end position="93"/>
    </location>
</feature>
<dbReference type="InterPro" id="IPR003613">
    <property type="entry name" value="Ubox_domain"/>
</dbReference>
<comment type="subcellular location">
    <subcellularLocation>
        <location evidence="2">Cytoplasm</location>
    </subcellularLocation>
    <subcellularLocation>
        <location evidence="1">Nucleus</location>
    </subcellularLocation>
</comment>
<name>A0A0T6B3D5_9SCAR</name>
<evidence type="ECO:0000256" key="2">
    <source>
        <dbReference type="ARBA" id="ARBA00004496"/>
    </source>
</evidence>
<evidence type="ECO:0000256" key="8">
    <source>
        <dbReference type="ARBA" id="ARBA00023242"/>
    </source>
</evidence>
<feature type="compositionally biased region" description="Low complexity" evidence="9">
    <location>
        <begin position="17"/>
        <end position="40"/>
    </location>
</feature>
<dbReference type="UniPathway" id="UPA00143"/>
<organism evidence="11 12">
    <name type="scientific">Oryctes borbonicus</name>
    <dbReference type="NCBI Taxonomy" id="1629725"/>
    <lineage>
        <taxon>Eukaryota</taxon>
        <taxon>Metazoa</taxon>
        <taxon>Ecdysozoa</taxon>
        <taxon>Arthropoda</taxon>
        <taxon>Hexapoda</taxon>
        <taxon>Insecta</taxon>
        <taxon>Pterygota</taxon>
        <taxon>Neoptera</taxon>
        <taxon>Endopterygota</taxon>
        <taxon>Coleoptera</taxon>
        <taxon>Polyphaga</taxon>
        <taxon>Scarabaeiformia</taxon>
        <taxon>Scarabaeidae</taxon>
        <taxon>Dynastinae</taxon>
        <taxon>Oryctes</taxon>
    </lineage>
</organism>
<feature type="region of interest" description="Disordered" evidence="9">
    <location>
        <begin position="17"/>
        <end position="131"/>
    </location>
</feature>
<evidence type="ECO:0000256" key="7">
    <source>
        <dbReference type="ARBA" id="ARBA00022786"/>
    </source>
</evidence>
<dbReference type="InterPro" id="IPR019474">
    <property type="entry name" value="Ub_conjug_fac_E4_core"/>
</dbReference>
<protein>
    <recommendedName>
        <fullName evidence="10">U-box domain-containing protein</fullName>
    </recommendedName>
</protein>
<feature type="domain" description="U-box" evidence="10">
    <location>
        <begin position="1098"/>
        <end position="1168"/>
    </location>
</feature>
<keyword evidence="12" id="KW-1185">Reference proteome</keyword>
<proteinExistence type="inferred from homology"/>
<dbReference type="PANTHER" id="PTHR13931:SF2">
    <property type="entry name" value="UBIQUITIN CONJUGATION FACTOR E4 B"/>
    <property type="match status" value="1"/>
</dbReference>
<dbReference type="GO" id="GO:0006511">
    <property type="term" value="P:ubiquitin-dependent protein catabolic process"/>
    <property type="evidence" value="ECO:0007669"/>
    <property type="project" value="InterPro"/>
</dbReference>
<sequence length="1168" mass="132942">MSELTQEEIRRRRLARLAGCNNNSPSNSISPPTTPISQSPGNAVRTESPLFDTPKTPIDDKCTADVLNNSNNKLENKPLEQAEKKENYDEQKFDNVFQIPSKPIDINVPSSSKHRSRQPPQRSDSETSSIHMEVDEASGCIDKAGGANTDIDSGIENMEVEEVEPRREITRNRTTSSTEISEEQLHASISRVLLCSFTQPNENFVFLAQVADGLKHTGSSISDIISQCLMEALVQIATGRNPFKDLVQTPEQTDNISLSSFSVSPTQNLSPSPSPIGSCPVPLLPMKISGTNNELSPQIIALNYLMDCYSRVAIEERNHPKKSSIPPLSDVLSDLRGQIIQYTALLLQEVIVGVDSFSKSPLMTPLLQQSFPRGFLTELILRTHTNFDAFSTIFSPVLQGLFTMMENASIVGNEQRAPLQALNDLAEIRCGSRPICTLITRQIQFLPEICTQASGRELTRTSYLGPFLSVSVFAEDEPKVAEKFFSGNSTSDKSLNQTLQQELENSRNVLHKVFHNILANSSSRDLMLKYMSVLLKNNEKRAQLQMEERVLAGDGFMLNVLSVLQMLAFKVKLDKVDFLYPFHPSSLVDIKSDTRLRYTSQETNDWLMELSKAHAWIEPKFPTQCWFLTLHCHHLSFLPAIQKYQRRLRIIRELQKLLDETVAAESQWRSTPLATRNKHLIKRWKHQLKKLNKSKACADAGLLDKNLIRRSLGFYTSVSEFLLSALTNTPPGSGTPNLPLIGDVPPLFSALPEWYVEDIAEFLLFALQYYPKAISENMEDTLITWLLVVMCSSNCIKNPYLVAKIVEVVFIINLSVEKRTELLYSRFMAHPLSQTMLSSALMKFYTDVETTGSSSEFYDKFTIRYHISLIIKSMWNSPVHRQALVNESRSGTQFVKFVNMLMNDTTFLLDESLESLKRIHEVQELIKDEVNWYKLPTDQQQSRMRQLNADERQCRSYLTLARETVDMFHYLTVEIKEPFLRPELVDRLASMLNFNLQQLCGPKCKNLKVRNPDKYGWEPRWLLSNLVDIYLHLDCDKFAQALAGDERSFRKELFDDAALRMERSSIKTPVEIEQFKALASKANQILLVNQMSDDWMADAPDEFKDPLMMTVMSDPVLLPSGLVMDRPIIMRHLLNSSTDPFNRQHLTEDMLQPGKNFTYLPNWFNLRN</sequence>
<dbReference type="SMART" id="SM00504">
    <property type="entry name" value="Ubox"/>
    <property type="match status" value="1"/>
</dbReference>
<evidence type="ECO:0000313" key="11">
    <source>
        <dbReference type="EMBL" id="KRT81780.1"/>
    </source>
</evidence>
<dbReference type="InterPro" id="IPR013083">
    <property type="entry name" value="Znf_RING/FYVE/PHD"/>
</dbReference>
<dbReference type="GO" id="GO:0000209">
    <property type="term" value="P:protein polyubiquitination"/>
    <property type="evidence" value="ECO:0007669"/>
    <property type="project" value="TreeGrafter"/>
</dbReference>
<dbReference type="GO" id="GO:0005737">
    <property type="term" value="C:cytoplasm"/>
    <property type="evidence" value="ECO:0007669"/>
    <property type="project" value="UniProtKB-SubCell"/>
</dbReference>
<evidence type="ECO:0000256" key="1">
    <source>
        <dbReference type="ARBA" id="ARBA00004123"/>
    </source>
</evidence>
<evidence type="ECO:0000256" key="5">
    <source>
        <dbReference type="ARBA" id="ARBA00022490"/>
    </source>
</evidence>
<keyword evidence="8" id="KW-0539">Nucleus</keyword>
<comment type="pathway">
    <text evidence="3">Protein modification; protein ubiquitination.</text>
</comment>
<gene>
    <name evidence="11" type="ORF">AMK59_5523</name>
</gene>
<dbReference type="OrthoDB" id="20295at2759"/>
<reference evidence="11 12" key="1">
    <citation type="submission" date="2015-09" db="EMBL/GenBank/DDBJ databases">
        <title>Draft genome of the scarab beetle Oryctes borbonicus.</title>
        <authorList>
            <person name="Meyer J.M."/>
            <person name="Markov G.V."/>
            <person name="Baskaran P."/>
            <person name="Herrmann M."/>
            <person name="Sommer R.J."/>
            <person name="Roedelsperger C."/>
        </authorList>
    </citation>
    <scope>NUCLEOTIDE SEQUENCE [LARGE SCALE GENOMIC DNA]</scope>
    <source>
        <strain evidence="11">OB123</strain>
        <tissue evidence="11">Whole animal</tissue>
    </source>
</reference>
<evidence type="ECO:0000313" key="12">
    <source>
        <dbReference type="Proteomes" id="UP000051574"/>
    </source>
</evidence>
<dbReference type="InterPro" id="IPR045132">
    <property type="entry name" value="UBE4"/>
</dbReference>
<comment type="similarity">
    <text evidence="4">Belongs to the ubiquitin conjugation factor E4 family.</text>
</comment>
<dbReference type="GO" id="GO:0005634">
    <property type="term" value="C:nucleus"/>
    <property type="evidence" value="ECO:0007669"/>
    <property type="project" value="UniProtKB-SubCell"/>
</dbReference>
<feature type="compositionally biased region" description="Polar residues" evidence="9">
    <location>
        <begin position="118"/>
        <end position="130"/>
    </location>
</feature>
<dbReference type="GO" id="GO:0034450">
    <property type="term" value="F:ubiquitin-ubiquitin ligase activity"/>
    <property type="evidence" value="ECO:0007669"/>
    <property type="project" value="InterPro"/>
</dbReference>
<evidence type="ECO:0000259" key="10">
    <source>
        <dbReference type="PROSITE" id="PS51698"/>
    </source>
</evidence>
<evidence type="ECO:0000256" key="3">
    <source>
        <dbReference type="ARBA" id="ARBA00004906"/>
    </source>
</evidence>
<feature type="region of interest" description="Disordered" evidence="9">
    <location>
        <begin position="162"/>
        <end position="182"/>
    </location>
</feature>